<evidence type="ECO:0000313" key="3">
    <source>
        <dbReference type="WBParaSite" id="nRc.2.0.1.t27535-RA"/>
    </source>
</evidence>
<keyword evidence="1" id="KW-0812">Transmembrane</keyword>
<sequence>MIDVAISGNSRSESYSKVSRCKINKRKFSILHLYNIILILAVHIQNFGRQSVTDEFEIERPIFGRKNQTGQRSDGASQRYAQTPAAYPFGSVTFAAEIGQKYDGQNVADVAGGYQGTRLAAGYVKLTLDASDCSDQTLGLHSVKVVKKIQIPVTMVEIAQETCTCRYDAVSNKKYRQLMNVEAEFQKLEHDLKLYFGHHWSKFENFMTDRMREHLKSQTECDTMPARAAEEFASGRNSPPAGAGAIDQCVGKGSLTESEYLLHQALDYFNLASAKRIDEFHNRAHKIFSKTRTILDDLDLLQYGEKLPQSTLIQMCLRLERKNSLKR</sequence>
<evidence type="ECO:0000313" key="2">
    <source>
        <dbReference type="Proteomes" id="UP000887565"/>
    </source>
</evidence>
<reference evidence="3" key="1">
    <citation type="submission" date="2022-11" db="UniProtKB">
        <authorList>
            <consortium name="WormBaseParasite"/>
        </authorList>
    </citation>
    <scope>IDENTIFICATION</scope>
</reference>
<proteinExistence type="predicted"/>
<evidence type="ECO:0000256" key="1">
    <source>
        <dbReference type="SAM" id="Phobius"/>
    </source>
</evidence>
<protein>
    <submittedName>
        <fullName evidence="3">Uncharacterized protein</fullName>
    </submittedName>
</protein>
<keyword evidence="2" id="KW-1185">Reference proteome</keyword>
<name>A0A915JMW7_ROMCU</name>
<keyword evidence="1" id="KW-0472">Membrane</keyword>
<organism evidence="2 3">
    <name type="scientific">Romanomermis culicivorax</name>
    <name type="common">Nematode worm</name>
    <dbReference type="NCBI Taxonomy" id="13658"/>
    <lineage>
        <taxon>Eukaryota</taxon>
        <taxon>Metazoa</taxon>
        <taxon>Ecdysozoa</taxon>
        <taxon>Nematoda</taxon>
        <taxon>Enoplea</taxon>
        <taxon>Dorylaimia</taxon>
        <taxon>Mermithida</taxon>
        <taxon>Mermithoidea</taxon>
        <taxon>Mermithidae</taxon>
        <taxon>Romanomermis</taxon>
    </lineage>
</organism>
<accession>A0A915JMW7</accession>
<dbReference type="Proteomes" id="UP000887565">
    <property type="component" value="Unplaced"/>
</dbReference>
<dbReference type="AlphaFoldDB" id="A0A915JMW7"/>
<feature type="transmembrane region" description="Helical" evidence="1">
    <location>
        <begin position="30"/>
        <end position="48"/>
    </location>
</feature>
<keyword evidence="1" id="KW-1133">Transmembrane helix</keyword>
<dbReference type="WBParaSite" id="nRc.2.0.1.t27535-RA">
    <property type="protein sequence ID" value="nRc.2.0.1.t27535-RA"/>
    <property type="gene ID" value="nRc.2.0.1.g27535"/>
</dbReference>